<dbReference type="Gene3D" id="3.40.50.300">
    <property type="entry name" value="P-loop containing nucleotide triphosphate hydrolases"/>
    <property type="match status" value="1"/>
</dbReference>
<dbReference type="InterPro" id="IPR001650">
    <property type="entry name" value="Helicase_C-like"/>
</dbReference>
<dbReference type="Gene3D" id="3.40.50.10810">
    <property type="entry name" value="Tandem AAA-ATPase domain"/>
    <property type="match status" value="1"/>
</dbReference>
<dbReference type="GO" id="GO:0005524">
    <property type="term" value="F:ATP binding"/>
    <property type="evidence" value="ECO:0007669"/>
    <property type="project" value="UniProtKB-KW"/>
</dbReference>
<dbReference type="GO" id="GO:0006281">
    <property type="term" value="P:DNA repair"/>
    <property type="evidence" value="ECO:0007669"/>
    <property type="project" value="TreeGrafter"/>
</dbReference>
<dbReference type="GO" id="GO:0004386">
    <property type="term" value="F:helicase activity"/>
    <property type="evidence" value="ECO:0007669"/>
    <property type="project" value="UniProtKB-KW"/>
</dbReference>
<keyword evidence="1" id="KW-0479">Metal-binding</keyword>
<dbReference type="InterPro" id="IPR017907">
    <property type="entry name" value="Znf_RING_CS"/>
</dbReference>
<dbReference type="InterPro" id="IPR027417">
    <property type="entry name" value="P-loop_NTPase"/>
</dbReference>
<dbReference type="GO" id="GO:0016787">
    <property type="term" value="F:hydrolase activity"/>
    <property type="evidence" value="ECO:0007669"/>
    <property type="project" value="UniProtKB-KW"/>
</dbReference>
<evidence type="ECO:0000256" key="9">
    <source>
        <dbReference type="SAM" id="MobiDB-lite"/>
    </source>
</evidence>
<dbReference type="SUPFAM" id="SSF52540">
    <property type="entry name" value="P-loop containing nucleoside triphosphate hydrolases"/>
    <property type="match status" value="2"/>
</dbReference>
<dbReference type="PROSITE" id="PS00518">
    <property type="entry name" value="ZF_RING_1"/>
    <property type="match status" value="1"/>
</dbReference>
<dbReference type="PROSITE" id="PS51192">
    <property type="entry name" value="HELICASE_ATP_BIND_1"/>
    <property type="match status" value="1"/>
</dbReference>
<evidence type="ECO:0000256" key="1">
    <source>
        <dbReference type="ARBA" id="ARBA00022723"/>
    </source>
</evidence>
<evidence type="ECO:0000256" key="3">
    <source>
        <dbReference type="ARBA" id="ARBA00022771"/>
    </source>
</evidence>
<evidence type="ECO:0000259" key="12">
    <source>
        <dbReference type="PROSITE" id="PS51194"/>
    </source>
</evidence>
<evidence type="ECO:0000256" key="8">
    <source>
        <dbReference type="PROSITE-ProRule" id="PRU00175"/>
    </source>
</evidence>
<name>A0A7S1BPX1_9STRA</name>
<dbReference type="SMART" id="SM00487">
    <property type="entry name" value="DEXDc"/>
    <property type="match status" value="1"/>
</dbReference>
<evidence type="ECO:0000256" key="2">
    <source>
        <dbReference type="ARBA" id="ARBA00022741"/>
    </source>
</evidence>
<feature type="region of interest" description="Disordered" evidence="9">
    <location>
        <begin position="1"/>
        <end position="75"/>
    </location>
</feature>
<organism evidence="13">
    <name type="scientific">Corethron hystrix</name>
    <dbReference type="NCBI Taxonomy" id="216773"/>
    <lineage>
        <taxon>Eukaryota</taxon>
        <taxon>Sar</taxon>
        <taxon>Stramenopiles</taxon>
        <taxon>Ochrophyta</taxon>
        <taxon>Bacillariophyta</taxon>
        <taxon>Coscinodiscophyceae</taxon>
        <taxon>Corethrophycidae</taxon>
        <taxon>Corethrales</taxon>
        <taxon>Corethraceae</taxon>
        <taxon>Corethron</taxon>
    </lineage>
</organism>
<dbReference type="GO" id="GO:0005634">
    <property type="term" value="C:nucleus"/>
    <property type="evidence" value="ECO:0007669"/>
    <property type="project" value="TreeGrafter"/>
</dbReference>
<dbReference type="PROSITE" id="PS50089">
    <property type="entry name" value="ZF_RING_2"/>
    <property type="match status" value="1"/>
</dbReference>
<dbReference type="InterPro" id="IPR038718">
    <property type="entry name" value="SNF2-like_sf"/>
</dbReference>
<dbReference type="PANTHER" id="PTHR45626:SF22">
    <property type="entry name" value="DNA REPAIR PROTEIN RAD5"/>
    <property type="match status" value="1"/>
</dbReference>
<evidence type="ECO:0000256" key="6">
    <source>
        <dbReference type="ARBA" id="ARBA00022833"/>
    </source>
</evidence>
<dbReference type="PROSITE" id="PS51194">
    <property type="entry name" value="HELICASE_CTER"/>
    <property type="match status" value="1"/>
</dbReference>
<accession>A0A7S1BPX1</accession>
<dbReference type="InterPro" id="IPR001841">
    <property type="entry name" value="Znf_RING"/>
</dbReference>
<evidence type="ECO:0000313" key="13">
    <source>
        <dbReference type="EMBL" id="CAD8892844.1"/>
    </source>
</evidence>
<feature type="domain" description="Helicase C-terminal" evidence="12">
    <location>
        <begin position="707"/>
        <end position="871"/>
    </location>
</feature>
<keyword evidence="5" id="KW-0347">Helicase</keyword>
<feature type="domain" description="RING-type" evidence="10">
    <location>
        <begin position="593"/>
        <end position="645"/>
    </location>
</feature>
<dbReference type="CDD" id="cd18793">
    <property type="entry name" value="SF2_C_SNF"/>
    <property type="match status" value="1"/>
</dbReference>
<proteinExistence type="predicted"/>
<dbReference type="InterPro" id="IPR014001">
    <property type="entry name" value="Helicase_ATP-bd"/>
</dbReference>
<dbReference type="Pfam" id="PF00271">
    <property type="entry name" value="Helicase_C"/>
    <property type="match status" value="1"/>
</dbReference>
<dbReference type="InterPro" id="IPR000330">
    <property type="entry name" value="SNF2_N"/>
</dbReference>
<dbReference type="Gene3D" id="3.30.40.10">
    <property type="entry name" value="Zinc/RING finger domain, C3HC4 (zinc finger)"/>
    <property type="match status" value="1"/>
</dbReference>
<keyword evidence="3 8" id="KW-0863">Zinc-finger</keyword>
<evidence type="ECO:0000256" key="5">
    <source>
        <dbReference type="ARBA" id="ARBA00022806"/>
    </source>
</evidence>
<dbReference type="GO" id="GO:0008270">
    <property type="term" value="F:zinc ion binding"/>
    <property type="evidence" value="ECO:0007669"/>
    <property type="project" value="UniProtKB-KW"/>
</dbReference>
<feature type="compositionally biased region" description="Basic and acidic residues" evidence="9">
    <location>
        <begin position="10"/>
        <end position="31"/>
    </location>
</feature>
<keyword evidence="6" id="KW-0862">Zinc</keyword>
<dbReference type="PANTHER" id="PTHR45626">
    <property type="entry name" value="TRANSCRIPTION TERMINATION FACTOR 2-RELATED"/>
    <property type="match status" value="1"/>
</dbReference>
<dbReference type="InterPro" id="IPR049730">
    <property type="entry name" value="SNF2/RAD54-like_C"/>
</dbReference>
<evidence type="ECO:0000256" key="7">
    <source>
        <dbReference type="ARBA" id="ARBA00022840"/>
    </source>
</evidence>
<protein>
    <submittedName>
        <fullName evidence="13">Uncharacterized protein</fullName>
    </submittedName>
</protein>
<sequence>MLTQQQSLTTEERRRSTHEQRGGKENEAHDDKEEDESQQEEWAREMLDAAATSNDLPAPEEEESDDKDPQGLIQKNVVLRPYQRRALRWMVRREEERAFEAKTSRELAELARQFYRDRYGLEEDGVPPSSSRIRDGVKCDCGPVRVCERTAQESTTIDGKMDPGDHPLWRRRFLLREDGEKVVSFYVNEVLQTASAHPPNPPRPCRGGILADAMGMGKTVMLIALIQRFKEIPVASPDVTVNHAVSPTCKGGTLVVAPLSLLSQWEHEISTKSHLSHFMHYGDTRATEETVRRSDVIVTSYGMIQSEFLSSSRTNITASNTIHLASVCWNRIILDEAHLIKNPQTIASKAASKIHADRRWAVTGTPIQNSLQDAFGLLKFLHHEPWCEARFWKNAISDLIAADKKKVEENQEQKIDNDGMKEAIRRVRMIFSPIMLRRTKDSTDENGFPILQLPPVEATTITVRFTDSERLFYDELFSKSQAIFQGFLRSGTASKKWFSIFSLLQRLRQACNHVALTAKINLEKPKDEEETHDDGDTPELSEKFVHDLLEKFCQSDTACSSSREGHNSAFCLQVAQSLNQSITTNSEYVTAECPLCLECPSIHNIVYTPCAHMFCRNCLLGILSQQNGKARNLGCRVKDCVCPVCMDTFCMADVISIHKSEEGETISTNLASMLPNTATTKGDQARDFLIQSVKGGFESAKQKSILKSLDDIWKLDPGSNVVIFSQFLGFLNFLSSSFQAKNIEHYRLDGQLTLKQRCEVLQQFSSAKKNPATLVSSGGEDTIVRGSVLLISMKAGGVGLNLVCASTVFIADPWWNAAVEDQCINRIHRLGQMAKVVRVRKFVVENSVEEQIVTVQRRKKDLCEDLLEERGSNGNNEEVGNGNPTLDDFRLMFRPTAD</sequence>
<dbReference type="SMART" id="SM00490">
    <property type="entry name" value="HELICc"/>
    <property type="match status" value="1"/>
</dbReference>
<evidence type="ECO:0000259" key="10">
    <source>
        <dbReference type="PROSITE" id="PS50089"/>
    </source>
</evidence>
<gene>
    <name evidence="13" type="ORF">CHYS00102_LOCUS20053</name>
</gene>
<dbReference type="InterPro" id="IPR050628">
    <property type="entry name" value="SNF2_RAD54_helicase_TF"/>
</dbReference>
<evidence type="ECO:0000259" key="11">
    <source>
        <dbReference type="PROSITE" id="PS51192"/>
    </source>
</evidence>
<keyword evidence="2" id="KW-0547">Nucleotide-binding</keyword>
<dbReference type="GO" id="GO:0008094">
    <property type="term" value="F:ATP-dependent activity, acting on DNA"/>
    <property type="evidence" value="ECO:0007669"/>
    <property type="project" value="TreeGrafter"/>
</dbReference>
<evidence type="ECO:0000256" key="4">
    <source>
        <dbReference type="ARBA" id="ARBA00022801"/>
    </source>
</evidence>
<dbReference type="Pfam" id="PF00176">
    <property type="entry name" value="SNF2-rel_dom"/>
    <property type="match status" value="1"/>
</dbReference>
<reference evidence="13" key="1">
    <citation type="submission" date="2021-01" db="EMBL/GenBank/DDBJ databases">
        <authorList>
            <person name="Corre E."/>
            <person name="Pelletier E."/>
            <person name="Niang G."/>
            <person name="Scheremetjew M."/>
            <person name="Finn R."/>
            <person name="Kale V."/>
            <person name="Holt S."/>
            <person name="Cochrane G."/>
            <person name="Meng A."/>
            <person name="Brown T."/>
            <person name="Cohen L."/>
        </authorList>
    </citation>
    <scope>NUCLEOTIDE SEQUENCE</scope>
    <source>
        <strain evidence="13">308</strain>
    </source>
</reference>
<dbReference type="CDD" id="cd18008">
    <property type="entry name" value="DEXDc_SHPRH-like"/>
    <property type="match status" value="1"/>
</dbReference>
<dbReference type="AlphaFoldDB" id="A0A7S1BPX1"/>
<dbReference type="InterPro" id="IPR013083">
    <property type="entry name" value="Znf_RING/FYVE/PHD"/>
</dbReference>
<keyword evidence="7" id="KW-0067">ATP-binding</keyword>
<dbReference type="EMBL" id="HBFR01027723">
    <property type="protein sequence ID" value="CAD8892844.1"/>
    <property type="molecule type" value="Transcribed_RNA"/>
</dbReference>
<feature type="domain" description="Helicase ATP-binding" evidence="11">
    <location>
        <begin position="199"/>
        <end position="384"/>
    </location>
</feature>
<dbReference type="SUPFAM" id="SSF57850">
    <property type="entry name" value="RING/U-box"/>
    <property type="match status" value="1"/>
</dbReference>
<dbReference type="SMART" id="SM00184">
    <property type="entry name" value="RING"/>
    <property type="match status" value="1"/>
</dbReference>
<keyword evidence="4" id="KW-0378">Hydrolase</keyword>